<organism evidence="4 5">
    <name type="scientific">Hyaloscypha hepaticicola</name>
    <dbReference type="NCBI Taxonomy" id="2082293"/>
    <lineage>
        <taxon>Eukaryota</taxon>
        <taxon>Fungi</taxon>
        <taxon>Dikarya</taxon>
        <taxon>Ascomycota</taxon>
        <taxon>Pezizomycotina</taxon>
        <taxon>Leotiomycetes</taxon>
        <taxon>Helotiales</taxon>
        <taxon>Hyaloscyphaceae</taxon>
        <taxon>Hyaloscypha</taxon>
    </lineage>
</organism>
<dbReference type="OrthoDB" id="2560628at2759"/>
<evidence type="ECO:0000313" key="4">
    <source>
        <dbReference type="EMBL" id="PMD27571.1"/>
    </source>
</evidence>
<evidence type="ECO:0000313" key="5">
    <source>
        <dbReference type="Proteomes" id="UP000235672"/>
    </source>
</evidence>
<evidence type="ECO:0000259" key="3">
    <source>
        <dbReference type="Pfam" id="PF24800"/>
    </source>
</evidence>
<name>A0A2J6QMT3_9HELO</name>
<keyword evidence="1" id="KW-0472">Membrane</keyword>
<dbReference type="PANTHER" id="PTHR42109:SF3">
    <property type="entry name" value="INTEGRAL MEMBRANE PROTEIN (AFU_ORTHOLOGUE AFUA_5G00100)"/>
    <property type="match status" value="1"/>
</dbReference>
<reference evidence="4 5" key="1">
    <citation type="submission" date="2016-05" db="EMBL/GenBank/DDBJ databases">
        <title>A degradative enzymes factory behind the ericoid mycorrhizal symbiosis.</title>
        <authorList>
            <consortium name="DOE Joint Genome Institute"/>
            <person name="Martino E."/>
            <person name="Morin E."/>
            <person name="Grelet G."/>
            <person name="Kuo A."/>
            <person name="Kohler A."/>
            <person name="Daghino S."/>
            <person name="Barry K."/>
            <person name="Choi C."/>
            <person name="Cichocki N."/>
            <person name="Clum A."/>
            <person name="Copeland A."/>
            <person name="Hainaut M."/>
            <person name="Haridas S."/>
            <person name="Labutti K."/>
            <person name="Lindquist E."/>
            <person name="Lipzen A."/>
            <person name="Khouja H.-R."/>
            <person name="Murat C."/>
            <person name="Ohm R."/>
            <person name="Olson A."/>
            <person name="Spatafora J."/>
            <person name="Veneault-Fourrey C."/>
            <person name="Henrissat B."/>
            <person name="Grigoriev I."/>
            <person name="Martin F."/>
            <person name="Perotto S."/>
        </authorList>
    </citation>
    <scope>NUCLEOTIDE SEQUENCE [LARGE SCALE GENOMIC DNA]</scope>
    <source>
        <strain evidence="4 5">UAMH 7357</strain>
    </source>
</reference>
<dbReference type="EMBL" id="KZ613465">
    <property type="protein sequence ID" value="PMD27571.1"/>
    <property type="molecule type" value="Genomic_DNA"/>
</dbReference>
<feature type="transmembrane region" description="Helical" evidence="1">
    <location>
        <begin position="33"/>
        <end position="52"/>
    </location>
</feature>
<feature type="signal peptide" evidence="2">
    <location>
        <begin position="1"/>
        <end position="17"/>
    </location>
</feature>
<feature type="chain" id="PRO_5014367443" description="DUF7702 domain-containing protein" evidence="2">
    <location>
        <begin position="18"/>
        <end position="158"/>
    </location>
</feature>
<keyword evidence="1" id="KW-1133">Transmembrane helix</keyword>
<sequence length="158" mass="16597">MGWVYLLAFCSLRVVGGAVSLSSDKNGTSSTTATTISSIGLSPLLIGISGILHEARNYRNTNLRKATEWPIVANFHLIVLTGLGIMVSGASAFKGVNVKPSTLTLLKVGIIVLSLAWVVLCAWSILSLLPSQRTVSAPGFVGGTKSLTAICFFKCSLI</sequence>
<feature type="transmembrane region" description="Helical" evidence="1">
    <location>
        <begin position="105"/>
        <end position="126"/>
    </location>
</feature>
<keyword evidence="1" id="KW-0812">Transmembrane</keyword>
<dbReference type="PANTHER" id="PTHR42109">
    <property type="entry name" value="UNPLACED GENOMIC SCAFFOLD UM_SCAF_CONTIG_1.265, WHOLE GENOME SHOTGUN SEQUENCE"/>
    <property type="match status" value="1"/>
</dbReference>
<dbReference type="InterPro" id="IPR056119">
    <property type="entry name" value="DUF7702"/>
</dbReference>
<accession>A0A2J6QMT3</accession>
<evidence type="ECO:0000256" key="1">
    <source>
        <dbReference type="SAM" id="Phobius"/>
    </source>
</evidence>
<dbReference type="Proteomes" id="UP000235672">
    <property type="component" value="Unassembled WGS sequence"/>
</dbReference>
<proteinExistence type="predicted"/>
<dbReference type="Pfam" id="PF24800">
    <property type="entry name" value="DUF7702"/>
    <property type="match status" value="1"/>
</dbReference>
<keyword evidence="5" id="KW-1185">Reference proteome</keyword>
<feature type="transmembrane region" description="Helical" evidence="1">
    <location>
        <begin position="73"/>
        <end position="93"/>
    </location>
</feature>
<evidence type="ECO:0000256" key="2">
    <source>
        <dbReference type="SAM" id="SignalP"/>
    </source>
</evidence>
<feature type="domain" description="DUF7702" evidence="3">
    <location>
        <begin position="2"/>
        <end position="130"/>
    </location>
</feature>
<protein>
    <recommendedName>
        <fullName evidence="3">DUF7702 domain-containing protein</fullName>
    </recommendedName>
</protein>
<keyword evidence="2" id="KW-0732">Signal</keyword>
<gene>
    <name evidence="4" type="ORF">NA56DRAFT_139322</name>
</gene>
<dbReference type="AlphaFoldDB" id="A0A2J6QMT3"/>